<dbReference type="Gene3D" id="3.40.50.300">
    <property type="entry name" value="P-loop containing nucleotide triphosphate hydrolases"/>
    <property type="match status" value="2"/>
</dbReference>
<dbReference type="Pfam" id="PF00271">
    <property type="entry name" value="Helicase_C"/>
    <property type="match status" value="1"/>
</dbReference>
<comment type="caution">
    <text evidence="8">The sequence shown here is derived from an EMBL/GenBank/DDBJ whole genome shotgun (WGS) entry which is preliminary data.</text>
</comment>
<evidence type="ECO:0000313" key="8">
    <source>
        <dbReference type="EMBL" id="EPD68068.1"/>
    </source>
</evidence>
<evidence type="ECO:0000259" key="7">
    <source>
        <dbReference type="PROSITE" id="PS51194"/>
    </source>
</evidence>
<evidence type="ECO:0000256" key="2">
    <source>
        <dbReference type="ARBA" id="ARBA00022801"/>
    </source>
</evidence>
<evidence type="ECO:0000313" key="9">
    <source>
        <dbReference type="Proteomes" id="UP000014408"/>
    </source>
</evidence>
<keyword evidence="1" id="KW-0547">Nucleotide-binding</keyword>
<feature type="region of interest" description="Disordered" evidence="5">
    <location>
        <begin position="695"/>
        <end position="717"/>
    </location>
</feature>
<dbReference type="PANTHER" id="PTHR43519">
    <property type="entry name" value="ATP-DEPENDENT RNA HELICASE HRPB"/>
    <property type="match status" value="1"/>
</dbReference>
<dbReference type="Proteomes" id="UP000014408">
    <property type="component" value="Unassembled WGS sequence"/>
</dbReference>
<feature type="domain" description="Helicase ATP-binding" evidence="6">
    <location>
        <begin position="25"/>
        <end position="183"/>
    </location>
</feature>
<keyword evidence="2" id="KW-0378">Hydrolase</keyword>
<dbReference type="PANTHER" id="PTHR43519:SF1">
    <property type="entry name" value="ATP-DEPENDENT RNA HELICASE HRPB"/>
    <property type="match status" value="1"/>
</dbReference>
<dbReference type="InterPro" id="IPR002464">
    <property type="entry name" value="DNA/RNA_helicase_DEAH_CS"/>
</dbReference>
<evidence type="ECO:0000259" key="6">
    <source>
        <dbReference type="PROSITE" id="PS51192"/>
    </source>
</evidence>
<evidence type="ECO:0000256" key="5">
    <source>
        <dbReference type="SAM" id="MobiDB-lite"/>
    </source>
</evidence>
<dbReference type="GO" id="GO:0005524">
    <property type="term" value="F:ATP binding"/>
    <property type="evidence" value="ECO:0007669"/>
    <property type="project" value="UniProtKB-KW"/>
</dbReference>
<organism evidence="8 9">
    <name type="scientific">Corynebacterium pyruviciproducens ATCC BAA-1742</name>
    <dbReference type="NCBI Taxonomy" id="1125779"/>
    <lineage>
        <taxon>Bacteria</taxon>
        <taxon>Bacillati</taxon>
        <taxon>Actinomycetota</taxon>
        <taxon>Actinomycetes</taxon>
        <taxon>Mycobacteriales</taxon>
        <taxon>Corynebacteriaceae</taxon>
        <taxon>Corynebacterium</taxon>
    </lineage>
</organism>
<dbReference type="HOGENOM" id="CLU_001832_5_6_11"/>
<dbReference type="CDD" id="cd18791">
    <property type="entry name" value="SF2_C_RHA"/>
    <property type="match status" value="1"/>
</dbReference>
<dbReference type="GO" id="GO:0004386">
    <property type="term" value="F:helicase activity"/>
    <property type="evidence" value="ECO:0007669"/>
    <property type="project" value="UniProtKB-KW"/>
</dbReference>
<dbReference type="eggNOG" id="COG1643">
    <property type="taxonomic scope" value="Bacteria"/>
</dbReference>
<keyword evidence="4" id="KW-0067">ATP-binding</keyword>
<reference evidence="8 9" key="1">
    <citation type="submission" date="2013-05" db="EMBL/GenBank/DDBJ databases">
        <title>The Genome Sequence of Corynebacterium pyruviciproducens 1773O (ATCC BAA-1742).</title>
        <authorList>
            <consortium name="The Broad Institute Genomics Platform"/>
            <person name="Earl A."/>
            <person name="Ward D."/>
            <person name="Feldgarden M."/>
            <person name="Gevers D."/>
            <person name="Tong J."/>
            <person name="Walker B."/>
            <person name="Young S."/>
            <person name="Zeng Q."/>
            <person name="Gargeya S."/>
            <person name="Fitzgerald M."/>
            <person name="Haas B."/>
            <person name="Abouelleil A."/>
            <person name="Allen A.W."/>
            <person name="Alvarado L."/>
            <person name="Arachchi H.M."/>
            <person name="Berlin A.M."/>
            <person name="Chapman S.B."/>
            <person name="Gainer-Dewar J."/>
            <person name="Goldberg J."/>
            <person name="Griggs A."/>
            <person name="Gujja S."/>
            <person name="Hansen M."/>
            <person name="Howarth C."/>
            <person name="Imamovic A."/>
            <person name="Ireland A."/>
            <person name="Larimer J."/>
            <person name="McCowan C."/>
            <person name="Murphy C."/>
            <person name="Pearson M."/>
            <person name="Poon T.W."/>
            <person name="Priest M."/>
            <person name="Roberts A."/>
            <person name="Saif S."/>
            <person name="Shea T."/>
            <person name="Sisk P."/>
            <person name="Sykes S."/>
            <person name="Wortman J."/>
            <person name="Nusbaum C."/>
            <person name="Birren B."/>
        </authorList>
    </citation>
    <scope>NUCLEOTIDE SEQUENCE [LARGE SCALE GENOMIC DNA]</scope>
    <source>
        <strain evidence="8 9">ATCC BAA-1742</strain>
    </source>
</reference>
<dbReference type="PROSITE" id="PS51194">
    <property type="entry name" value="HELICASE_CTER"/>
    <property type="match status" value="1"/>
</dbReference>
<dbReference type="STRING" id="1125779.HMPREF1219_02492"/>
<dbReference type="GO" id="GO:0016787">
    <property type="term" value="F:hydrolase activity"/>
    <property type="evidence" value="ECO:0007669"/>
    <property type="project" value="UniProtKB-KW"/>
</dbReference>
<proteinExistence type="predicted"/>
<keyword evidence="9" id="KW-1185">Reference proteome</keyword>
<dbReference type="EMBL" id="ATBY01000017">
    <property type="protein sequence ID" value="EPD68068.1"/>
    <property type="molecule type" value="Genomic_DNA"/>
</dbReference>
<name>S2YUK8_9CORY</name>
<evidence type="ECO:0000256" key="1">
    <source>
        <dbReference type="ARBA" id="ARBA00022741"/>
    </source>
</evidence>
<dbReference type="SMART" id="SM00490">
    <property type="entry name" value="HELICc"/>
    <property type="match status" value="1"/>
</dbReference>
<dbReference type="GO" id="GO:0003676">
    <property type="term" value="F:nucleic acid binding"/>
    <property type="evidence" value="ECO:0007669"/>
    <property type="project" value="InterPro"/>
</dbReference>
<feature type="domain" description="Helicase C-terminal" evidence="7">
    <location>
        <begin position="204"/>
        <end position="365"/>
    </location>
</feature>
<dbReference type="PROSITE" id="PS00690">
    <property type="entry name" value="DEAH_ATP_HELICASE"/>
    <property type="match status" value="1"/>
</dbReference>
<evidence type="ECO:0008006" key="10">
    <source>
        <dbReference type="Google" id="ProtNLM"/>
    </source>
</evidence>
<evidence type="ECO:0000256" key="3">
    <source>
        <dbReference type="ARBA" id="ARBA00022806"/>
    </source>
</evidence>
<gene>
    <name evidence="8" type="ORF">HMPREF1219_02492</name>
</gene>
<dbReference type="InterPro" id="IPR001650">
    <property type="entry name" value="Helicase_C-like"/>
</dbReference>
<accession>S2YUK8</accession>
<evidence type="ECO:0000256" key="4">
    <source>
        <dbReference type="ARBA" id="ARBA00022840"/>
    </source>
</evidence>
<dbReference type="InterPro" id="IPR014001">
    <property type="entry name" value="Helicase_ATP-bd"/>
</dbReference>
<sequence length="717" mass="78108">MTPMVTTFALDEIGRGLPIDPEDLSSQLAAHRHLVIEAPPGTGKTTLVPPALANIVGGQGKVIVTSPRRVTARAAARRLRYLSGDSKAVGYRVKGDSQAGSAVEFVTPRVLVNALLRDPELPNVAAVVIDEVHERHLDTDLLLGMLIELTQLREDLRVVAMSATADAPRFATLMGAEIASYEAPMFPLTTTYAPHPERIQLSDAFLRHVAHVTQEASEKATGRALVFVPRIRDVERLTALIPGSLPLHGSLTAKEQDRALNRREGTVVATPIAESSLTVPGVTTVIDTGLERQAKRDALRGVTGLVTQTISQSSATQRAGRAAREAPGTVVCCYRQGDLTRDFPTPEILSADLTEAVLTALAWGSTELPMLDPFPEPAFTDALTTLEALHLANGHAITDLGRKAAAIPTDPRSAATLLRLGSGAAPAIARLTDDDPKRLARFTHRSRTVDPGTVASTLRPEWVAKKQADGTYLTAAGFRAGTRSRDMPHTDWIAITDISRSPRGYVINHAEPVNEEPEFVTDRKIITDGDNLQVRLVTHLGAIVIKETPAQPTPEERAQFEASKPKKMSARARNLFNRLQFAHRHHSDEWPEPQPGDYKELMGQVPWDKFGDIPPETWTSPAGNNHRINYTDNGPEVALKLQECFGLTTTPTIVGVPIIFELLSPAGRPLARTQDLASFWSGPYQGVRADMRGRYPKHPWPEDPLTAKPTARTKKRL</sequence>
<dbReference type="Pfam" id="PF00270">
    <property type="entry name" value="DEAD"/>
    <property type="match status" value="1"/>
</dbReference>
<dbReference type="InterPro" id="IPR011545">
    <property type="entry name" value="DEAD/DEAH_box_helicase_dom"/>
</dbReference>
<dbReference type="SMART" id="SM00487">
    <property type="entry name" value="DEXDc"/>
    <property type="match status" value="1"/>
</dbReference>
<dbReference type="Pfam" id="PF08482">
    <property type="entry name" value="HrpB_C"/>
    <property type="match status" value="1"/>
</dbReference>
<protein>
    <recommendedName>
        <fullName evidence="10">ATP-dependent helicase HrpB</fullName>
    </recommendedName>
</protein>
<dbReference type="InterPro" id="IPR013689">
    <property type="entry name" value="RNA_helicase_ATP-dep_HrpB_C"/>
</dbReference>
<dbReference type="AlphaFoldDB" id="S2YUK8"/>
<keyword evidence="3" id="KW-0347">Helicase</keyword>
<dbReference type="SUPFAM" id="SSF52540">
    <property type="entry name" value="P-loop containing nucleoside triphosphate hydrolases"/>
    <property type="match status" value="1"/>
</dbReference>
<dbReference type="PROSITE" id="PS51192">
    <property type="entry name" value="HELICASE_ATP_BIND_1"/>
    <property type="match status" value="1"/>
</dbReference>
<dbReference type="PATRIC" id="fig|1125779.3.peg.2431"/>
<dbReference type="InterPro" id="IPR027417">
    <property type="entry name" value="P-loop_NTPase"/>
</dbReference>